<evidence type="ECO:0000256" key="1">
    <source>
        <dbReference type="SAM" id="MobiDB-lite"/>
    </source>
</evidence>
<evidence type="ECO:0000313" key="3">
    <source>
        <dbReference type="Proteomes" id="UP000308133"/>
    </source>
</evidence>
<feature type="compositionally biased region" description="Polar residues" evidence="1">
    <location>
        <begin position="67"/>
        <end position="83"/>
    </location>
</feature>
<accession>A0A4U7ATG1</accession>
<sequence>MSAISTTRTRRRLPRPHKFRGFFGLSRHPQPSGPRDQSRFPEPSHPPEHPHPPEYSHHPEEAHPPDQTHSPGQQPHPNDSFGPSASDLRSHILSDVEIDNVLQPGLEITNGKYLTEKITETDEKHDRVLTDDWMGLTRAAEDNCEHTLSPIQVCQFSDFAYHGRPVVNNIDVQSIVPAWFLDCPGGVINPAEFEDPTVSKSFQEKFVEALDSHFTTTESTWTHLASAHSASVQFYSAPFNSLHIAGVRSTSTRVAGMRFTNTRITSTRIARTRITSTRITSISIANTCITNTRITNTCITNTCIINTLIASTHTTSSHVCSTNIATKKNNSNAPVVGESPTGDDFASPVTGPNNHLSSTLLDDPASPIVLVKDRSPYVVEQ</sequence>
<dbReference type="AlphaFoldDB" id="A0A4U7ATG1"/>
<dbReference type="Proteomes" id="UP000308133">
    <property type="component" value="Unassembled WGS sequence"/>
</dbReference>
<name>A0A4U7ATG1_9PEZI</name>
<evidence type="ECO:0000313" key="2">
    <source>
        <dbReference type="EMBL" id="TKX20365.1"/>
    </source>
</evidence>
<dbReference type="EMBL" id="PTQR01000090">
    <property type="protein sequence ID" value="TKX20365.1"/>
    <property type="molecule type" value="Genomic_DNA"/>
</dbReference>
<feature type="region of interest" description="Disordered" evidence="1">
    <location>
        <begin position="1"/>
        <end position="87"/>
    </location>
</feature>
<organism evidence="2 3">
    <name type="scientific">Elsinoe australis</name>
    <dbReference type="NCBI Taxonomy" id="40998"/>
    <lineage>
        <taxon>Eukaryota</taxon>
        <taxon>Fungi</taxon>
        <taxon>Dikarya</taxon>
        <taxon>Ascomycota</taxon>
        <taxon>Pezizomycotina</taxon>
        <taxon>Dothideomycetes</taxon>
        <taxon>Dothideomycetidae</taxon>
        <taxon>Myriangiales</taxon>
        <taxon>Elsinoaceae</taxon>
        <taxon>Elsinoe</taxon>
    </lineage>
</organism>
<gene>
    <name evidence="2" type="ORF">C1H76_7441</name>
</gene>
<feature type="region of interest" description="Disordered" evidence="1">
    <location>
        <begin position="329"/>
        <end position="358"/>
    </location>
</feature>
<proteinExistence type="predicted"/>
<comment type="caution">
    <text evidence="2">The sequence shown here is derived from an EMBL/GenBank/DDBJ whole genome shotgun (WGS) entry which is preliminary data.</text>
</comment>
<dbReference type="SUPFAM" id="SSF141571">
    <property type="entry name" value="Pentapeptide repeat-like"/>
    <property type="match status" value="1"/>
</dbReference>
<feature type="compositionally biased region" description="Basic and acidic residues" evidence="1">
    <location>
        <begin position="45"/>
        <end position="66"/>
    </location>
</feature>
<reference evidence="2 3" key="1">
    <citation type="submission" date="2018-02" db="EMBL/GenBank/DDBJ databases">
        <title>Draft genome sequences of Elsinoe sp., causing black scab on jojoba.</title>
        <authorList>
            <person name="Stodart B."/>
            <person name="Jeffress S."/>
            <person name="Ash G."/>
            <person name="Arun Chinnappa K."/>
        </authorList>
    </citation>
    <scope>NUCLEOTIDE SEQUENCE [LARGE SCALE GENOMIC DNA]</scope>
    <source>
        <strain evidence="2 3">Hillstone_2</strain>
    </source>
</reference>
<protein>
    <submittedName>
        <fullName evidence="2">Uncharacterized protein</fullName>
    </submittedName>
</protein>
<feature type="compositionally biased region" description="Basic residues" evidence="1">
    <location>
        <begin position="8"/>
        <end position="20"/>
    </location>
</feature>